<gene>
    <name evidence="2" type="ORF">E3D00_02955</name>
</gene>
<protein>
    <submittedName>
        <fullName evidence="2">Chemotaxis protein chel</fullName>
    </submittedName>
</protein>
<sequence>MKINPSSHFFALHHQKPDLKKTSDAAKKFESMTINQMLQPMFNTENDDQNMFSGGIGEQQFRPMLVEQIAKNMEKKGGIGLAKAINHQMLILQEKK</sequence>
<dbReference type="Pfam" id="PF10135">
    <property type="entry name" value="Rod-binding"/>
    <property type="match status" value="1"/>
</dbReference>
<dbReference type="AlphaFoldDB" id="A0A4Y6UJK0"/>
<reference evidence="2 3" key="1">
    <citation type="submission" date="2019-03" db="EMBL/GenBank/DDBJ databases">
        <title>The complete genome sequence of Swingsia samuiensis NBRC107927(T).</title>
        <authorList>
            <person name="Chua K.-O."/>
            <person name="Chan K.-G."/>
            <person name="See-Too W.-S."/>
        </authorList>
    </citation>
    <scope>NUCLEOTIDE SEQUENCE [LARGE SCALE GENOMIC DNA]</scope>
    <source>
        <strain evidence="2 3">AH83</strain>
    </source>
</reference>
<name>A0A4Y6UJK0_9PROT</name>
<dbReference type="OrthoDB" id="7862954at2"/>
<feature type="domain" description="Flagellar protein FlgJ N-terminal" evidence="1">
    <location>
        <begin position="40"/>
        <end position="88"/>
    </location>
</feature>
<dbReference type="InterPro" id="IPR019301">
    <property type="entry name" value="Flagellar_prot_FlgJ_N"/>
</dbReference>
<dbReference type="EMBL" id="CP038141">
    <property type="protein sequence ID" value="QDH16646.1"/>
    <property type="molecule type" value="Genomic_DNA"/>
</dbReference>
<keyword evidence="3" id="KW-1185">Reference proteome</keyword>
<evidence type="ECO:0000313" key="3">
    <source>
        <dbReference type="Proteomes" id="UP000316313"/>
    </source>
</evidence>
<evidence type="ECO:0000313" key="2">
    <source>
        <dbReference type="EMBL" id="QDH16646.1"/>
    </source>
</evidence>
<dbReference type="KEGG" id="ssam:E3D00_02955"/>
<evidence type="ECO:0000259" key="1">
    <source>
        <dbReference type="Pfam" id="PF10135"/>
    </source>
</evidence>
<organism evidence="2 3">
    <name type="scientific">Swingsia samuiensis</name>
    <dbReference type="NCBI Taxonomy" id="1293412"/>
    <lineage>
        <taxon>Bacteria</taxon>
        <taxon>Pseudomonadati</taxon>
        <taxon>Pseudomonadota</taxon>
        <taxon>Alphaproteobacteria</taxon>
        <taxon>Acetobacterales</taxon>
        <taxon>Acetobacteraceae</taxon>
        <taxon>Swingsia</taxon>
    </lineage>
</organism>
<accession>A0A4Y6UJK0</accession>
<proteinExistence type="predicted"/>
<dbReference type="RefSeq" id="WP_141459799.1">
    <property type="nucleotide sequence ID" value="NZ_CP038141.1"/>
</dbReference>
<dbReference type="Proteomes" id="UP000316313">
    <property type="component" value="Chromosome"/>
</dbReference>